<dbReference type="AlphaFoldDB" id="A0A0N0IW85"/>
<sequence>MGQDITCLIINKKLDLGKEVVHFEVNDFTFVPFNMSCPRFEGIENFDQVSDYIRHLESEDDFESYPYDRDNDHCEVDIFKMIRDHQLENFIIEHSSEWADMPVDYCFMQVLDGRIIKNPLVNNENQFTGNNFENIKEAKKNFGLNFDWLAMYDLFHSYPVSDRAYTLIQAKK</sequence>
<name>A0A0N0IW85_CHRID</name>
<gene>
    <name evidence="1" type="ORF">AOB46_10635</name>
</gene>
<evidence type="ECO:0000313" key="1">
    <source>
        <dbReference type="EMBL" id="KPE51122.1"/>
    </source>
</evidence>
<reference evidence="1 2" key="1">
    <citation type="journal article" date="2015" name="Genom Data">
        <title>Draft genome sequence of a multidrug-resistant Chryseobacterium indologenes isolate from Malaysia.</title>
        <authorList>
            <person name="Yu C.Y."/>
            <person name="Ang G.Y."/>
            <person name="Cheng H.J."/>
            <person name="Cheong Y.M."/>
            <person name="Yin W.F."/>
            <person name="Chan K.G."/>
        </authorList>
    </citation>
    <scope>NUCLEOTIDE SEQUENCE [LARGE SCALE GENOMIC DNA]</scope>
    <source>
        <strain evidence="1 2">CI_885</strain>
    </source>
</reference>
<comment type="caution">
    <text evidence="1">The sequence shown here is derived from an EMBL/GenBank/DDBJ whole genome shotgun (WGS) entry which is preliminary data.</text>
</comment>
<dbReference type="PATRIC" id="fig|253.9.peg.3951"/>
<dbReference type="RefSeq" id="WP_062699095.1">
    <property type="nucleotide sequence ID" value="NZ_LJOD01000006.1"/>
</dbReference>
<dbReference type="Proteomes" id="UP000037953">
    <property type="component" value="Unassembled WGS sequence"/>
</dbReference>
<organism evidence="1 2">
    <name type="scientific">Chryseobacterium indologenes</name>
    <name type="common">Flavobacterium indologenes</name>
    <dbReference type="NCBI Taxonomy" id="253"/>
    <lineage>
        <taxon>Bacteria</taxon>
        <taxon>Pseudomonadati</taxon>
        <taxon>Bacteroidota</taxon>
        <taxon>Flavobacteriia</taxon>
        <taxon>Flavobacteriales</taxon>
        <taxon>Weeksellaceae</taxon>
        <taxon>Chryseobacterium group</taxon>
        <taxon>Chryseobacterium</taxon>
    </lineage>
</organism>
<proteinExistence type="predicted"/>
<accession>A0A0N0IW85</accession>
<evidence type="ECO:0000313" key="2">
    <source>
        <dbReference type="Proteomes" id="UP000037953"/>
    </source>
</evidence>
<protein>
    <submittedName>
        <fullName evidence="1">Uncharacterized protein</fullName>
    </submittedName>
</protein>
<dbReference type="OrthoDB" id="1349383at2"/>
<dbReference type="EMBL" id="LJOD01000006">
    <property type="protein sequence ID" value="KPE51122.1"/>
    <property type="molecule type" value="Genomic_DNA"/>
</dbReference>
<reference evidence="2" key="2">
    <citation type="submission" date="2015-09" db="EMBL/GenBank/DDBJ databases">
        <title>Draft genome sequence of a multidrug-resistant Chryseobacterium indologenes isolate from Malaysia.</title>
        <authorList>
            <person name="Yu C.Y."/>
            <person name="Ang G.Y."/>
            <person name="Chan K.-G."/>
        </authorList>
    </citation>
    <scope>NUCLEOTIDE SEQUENCE [LARGE SCALE GENOMIC DNA]</scope>
    <source>
        <strain evidence="2">CI_885</strain>
    </source>
</reference>